<dbReference type="EMBL" id="JAABOA010003720">
    <property type="protein sequence ID" value="KAF9578371.1"/>
    <property type="molecule type" value="Genomic_DNA"/>
</dbReference>
<dbReference type="InterPro" id="IPR002347">
    <property type="entry name" value="SDR_fam"/>
</dbReference>
<sequence length="158" mass="17943">MTAYSGSRHAAEAFYDGIRVELAPWEIDVSMIEPGFAKTPIIGKLAASFEEAWNRADETVRQMYGGSKFLEAARKEQGRINEMAIPSEWVTLQTVDAIQKVNGAEKARALVGKWHSRLFMRLLDFLPDWFLDWAYKGVMKTMGTIPNNPFLLNDLKQD</sequence>
<gene>
    <name evidence="1" type="primary">RDH16</name>
    <name evidence="1" type="ORF">BGW38_005863</name>
</gene>
<dbReference type="GO" id="GO:0016491">
    <property type="term" value="F:oxidoreductase activity"/>
    <property type="evidence" value="ECO:0007669"/>
    <property type="project" value="TreeGrafter"/>
</dbReference>
<organism evidence="1 2">
    <name type="scientific">Lunasporangiospora selenospora</name>
    <dbReference type="NCBI Taxonomy" id="979761"/>
    <lineage>
        <taxon>Eukaryota</taxon>
        <taxon>Fungi</taxon>
        <taxon>Fungi incertae sedis</taxon>
        <taxon>Mucoromycota</taxon>
        <taxon>Mortierellomycotina</taxon>
        <taxon>Mortierellomycetes</taxon>
        <taxon>Mortierellales</taxon>
        <taxon>Mortierellaceae</taxon>
        <taxon>Lunasporangiospora</taxon>
    </lineage>
</organism>
<evidence type="ECO:0000313" key="2">
    <source>
        <dbReference type="Proteomes" id="UP000780801"/>
    </source>
</evidence>
<proteinExistence type="predicted"/>
<protein>
    <submittedName>
        <fullName evidence="1">Retinol dehydrogenase 16</fullName>
    </submittedName>
</protein>
<keyword evidence="2" id="KW-1185">Reference proteome</keyword>
<dbReference type="SUPFAM" id="SSF51735">
    <property type="entry name" value="NAD(P)-binding Rossmann-fold domains"/>
    <property type="match status" value="1"/>
</dbReference>
<dbReference type="PANTHER" id="PTHR43313">
    <property type="entry name" value="SHORT-CHAIN DEHYDROGENASE/REDUCTASE FAMILY 9C"/>
    <property type="match status" value="1"/>
</dbReference>
<dbReference type="InterPro" id="IPR036291">
    <property type="entry name" value="NAD(P)-bd_dom_sf"/>
</dbReference>
<dbReference type="PANTHER" id="PTHR43313:SF1">
    <property type="entry name" value="3BETA-HYDROXYSTEROID DEHYDROGENASE DHS-16"/>
    <property type="match status" value="1"/>
</dbReference>
<reference evidence="1" key="1">
    <citation type="journal article" date="2020" name="Fungal Divers.">
        <title>Resolving the Mortierellaceae phylogeny through synthesis of multi-gene phylogenetics and phylogenomics.</title>
        <authorList>
            <person name="Vandepol N."/>
            <person name="Liber J."/>
            <person name="Desiro A."/>
            <person name="Na H."/>
            <person name="Kennedy M."/>
            <person name="Barry K."/>
            <person name="Grigoriev I.V."/>
            <person name="Miller A.N."/>
            <person name="O'Donnell K."/>
            <person name="Stajich J.E."/>
            <person name="Bonito G."/>
        </authorList>
    </citation>
    <scope>NUCLEOTIDE SEQUENCE</scope>
    <source>
        <strain evidence="1">KOD1015</strain>
    </source>
</reference>
<evidence type="ECO:0000313" key="1">
    <source>
        <dbReference type="EMBL" id="KAF9578371.1"/>
    </source>
</evidence>
<dbReference type="GO" id="GO:0008202">
    <property type="term" value="P:steroid metabolic process"/>
    <property type="evidence" value="ECO:0007669"/>
    <property type="project" value="TreeGrafter"/>
</dbReference>
<name>A0A9P6FNL5_9FUNG</name>
<comment type="caution">
    <text evidence="1">The sequence shown here is derived from an EMBL/GenBank/DDBJ whole genome shotgun (WGS) entry which is preliminary data.</text>
</comment>
<dbReference type="AlphaFoldDB" id="A0A9P6FNL5"/>
<dbReference type="Proteomes" id="UP000780801">
    <property type="component" value="Unassembled WGS sequence"/>
</dbReference>
<dbReference type="Gene3D" id="3.40.50.720">
    <property type="entry name" value="NAD(P)-binding Rossmann-like Domain"/>
    <property type="match status" value="1"/>
</dbReference>
<accession>A0A9P6FNL5</accession>
<dbReference type="OrthoDB" id="2102561at2759"/>
<dbReference type="Pfam" id="PF00106">
    <property type="entry name" value="adh_short"/>
    <property type="match status" value="1"/>
</dbReference>